<evidence type="ECO:0000313" key="2">
    <source>
        <dbReference type="Proteomes" id="UP000006038"/>
    </source>
</evidence>
<proteinExistence type="predicted"/>
<accession>J3M3L6</accession>
<organism evidence="1">
    <name type="scientific">Oryza brachyantha</name>
    <name type="common">malo sina</name>
    <dbReference type="NCBI Taxonomy" id="4533"/>
    <lineage>
        <taxon>Eukaryota</taxon>
        <taxon>Viridiplantae</taxon>
        <taxon>Streptophyta</taxon>
        <taxon>Embryophyta</taxon>
        <taxon>Tracheophyta</taxon>
        <taxon>Spermatophyta</taxon>
        <taxon>Magnoliopsida</taxon>
        <taxon>Liliopsida</taxon>
        <taxon>Poales</taxon>
        <taxon>Poaceae</taxon>
        <taxon>BOP clade</taxon>
        <taxon>Oryzoideae</taxon>
        <taxon>Oryzeae</taxon>
        <taxon>Oryzinae</taxon>
        <taxon>Oryza</taxon>
    </lineage>
</organism>
<reference evidence="1" key="2">
    <citation type="submission" date="2013-04" db="UniProtKB">
        <authorList>
            <consortium name="EnsemblPlants"/>
        </authorList>
    </citation>
    <scope>IDENTIFICATION</scope>
</reference>
<sequence length="61" mass="7320">MADSRIIDDWKMALKKHRHTNLIIDNKEHISVPDYPVICPSRNRWMPYFLGKIPFKRKGKL</sequence>
<protein>
    <submittedName>
        <fullName evidence="1">Uncharacterized protein</fullName>
    </submittedName>
</protein>
<dbReference type="Gramene" id="OB05G11900.1">
    <property type="protein sequence ID" value="OB05G11900.1"/>
    <property type="gene ID" value="OB05G11900"/>
</dbReference>
<dbReference type="AlphaFoldDB" id="J3M3L6"/>
<dbReference type="EnsemblPlants" id="OB05G11900.1">
    <property type="protein sequence ID" value="OB05G11900.1"/>
    <property type="gene ID" value="OB05G11900"/>
</dbReference>
<keyword evidence="2" id="KW-1185">Reference proteome</keyword>
<reference evidence="1" key="1">
    <citation type="journal article" date="2013" name="Nat. Commun.">
        <title>Whole-genome sequencing of Oryza brachyantha reveals mechanisms underlying Oryza genome evolution.</title>
        <authorList>
            <person name="Chen J."/>
            <person name="Huang Q."/>
            <person name="Gao D."/>
            <person name="Wang J."/>
            <person name="Lang Y."/>
            <person name="Liu T."/>
            <person name="Li B."/>
            <person name="Bai Z."/>
            <person name="Luis Goicoechea J."/>
            <person name="Liang C."/>
            <person name="Chen C."/>
            <person name="Zhang W."/>
            <person name="Sun S."/>
            <person name="Liao Y."/>
            <person name="Zhang X."/>
            <person name="Yang L."/>
            <person name="Song C."/>
            <person name="Wang M."/>
            <person name="Shi J."/>
            <person name="Liu G."/>
            <person name="Liu J."/>
            <person name="Zhou H."/>
            <person name="Zhou W."/>
            <person name="Yu Q."/>
            <person name="An N."/>
            <person name="Chen Y."/>
            <person name="Cai Q."/>
            <person name="Wang B."/>
            <person name="Liu B."/>
            <person name="Min J."/>
            <person name="Huang Y."/>
            <person name="Wu H."/>
            <person name="Li Z."/>
            <person name="Zhang Y."/>
            <person name="Yin Y."/>
            <person name="Song W."/>
            <person name="Jiang J."/>
            <person name="Jackson S.A."/>
            <person name="Wing R.A."/>
            <person name="Wang J."/>
            <person name="Chen M."/>
        </authorList>
    </citation>
    <scope>NUCLEOTIDE SEQUENCE [LARGE SCALE GENOMIC DNA]</scope>
    <source>
        <strain evidence="1">cv. IRGC 101232</strain>
    </source>
</reference>
<name>J3M3L6_ORYBR</name>
<evidence type="ECO:0000313" key="1">
    <source>
        <dbReference type="EnsemblPlants" id="OB05G11900.1"/>
    </source>
</evidence>
<dbReference type="Proteomes" id="UP000006038">
    <property type="component" value="Chromosome 5"/>
</dbReference>
<dbReference type="HOGENOM" id="CLU_2926329_0_0_1"/>